<accession>A0AB74D2R8</accession>
<comment type="caution">
    <text evidence="1">The sequence shown here is derived from an EMBL/GenBank/DDBJ whole genome shotgun (WGS) entry which is preliminary data.</text>
</comment>
<reference evidence="1 2" key="1">
    <citation type="submission" date="2018-08" db="EMBL/GenBank/DDBJ databases">
        <title>Comparative analysis of Burkholderia isolates from Puerto Rico.</title>
        <authorList>
            <person name="Hall C."/>
            <person name="Sahl J."/>
            <person name="Wagner D."/>
        </authorList>
    </citation>
    <scope>NUCLEOTIDE SEQUENCE [LARGE SCALE GENOMIC DNA]</scope>
    <source>
        <strain evidence="1 2">Bp8964</strain>
    </source>
</reference>
<evidence type="ECO:0000313" key="2">
    <source>
        <dbReference type="Proteomes" id="UP000273734"/>
    </source>
</evidence>
<sequence length="91" mass="9690">MAEPVRPIARHPVFHDGELDAHRRFGVVDEAERMRDVVPTRPSIGVRHCIERQPFMFVGAGCGGRAAAPAGCASRGIAVSPNCASGRAVVE</sequence>
<proteinExistence type="predicted"/>
<organism evidence="1 2">
    <name type="scientific">Burkholderia ubonensis</name>
    <dbReference type="NCBI Taxonomy" id="101571"/>
    <lineage>
        <taxon>Bacteria</taxon>
        <taxon>Pseudomonadati</taxon>
        <taxon>Pseudomonadota</taxon>
        <taxon>Betaproteobacteria</taxon>
        <taxon>Burkholderiales</taxon>
        <taxon>Burkholderiaceae</taxon>
        <taxon>Burkholderia</taxon>
        <taxon>Burkholderia cepacia complex</taxon>
    </lineage>
</organism>
<dbReference type="AlphaFoldDB" id="A0AB74D2R8"/>
<protein>
    <submittedName>
        <fullName evidence="1">Uncharacterized protein</fullName>
    </submittedName>
</protein>
<gene>
    <name evidence="1" type="ORF">DF015_22110</name>
</gene>
<name>A0AB74D2R8_9BURK</name>
<dbReference type="EMBL" id="QTNY01000016">
    <property type="protein sequence ID" value="RQP74611.1"/>
    <property type="molecule type" value="Genomic_DNA"/>
</dbReference>
<dbReference type="Proteomes" id="UP000273734">
    <property type="component" value="Unassembled WGS sequence"/>
</dbReference>
<evidence type="ECO:0000313" key="1">
    <source>
        <dbReference type="EMBL" id="RQP74611.1"/>
    </source>
</evidence>